<protein>
    <submittedName>
        <fullName evidence="2">Integrase core domain protein</fullName>
    </submittedName>
</protein>
<dbReference type="OrthoDB" id="8188638at2759"/>
<proteinExistence type="predicted"/>
<dbReference type="PANTHER" id="PTHR11439">
    <property type="entry name" value="GAG-POL-RELATED RETROTRANSPOSON"/>
    <property type="match status" value="1"/>
</dbReference>
<name>A0A0J7K6T4_LASNI</name>
<dbReference type="Proteomes" id="UP000036403">
    <property type="component" value="Unassembled WGS sequence"/>
</dbReference>
<feature type="domain" description="Reverse transcriptase Ty1/copia-type" evidence="1">
    <location>
        <begin position="4"/>
        <end position="165"/>
    </location>
</feature>
<keyword evidence="3" id="KW-1185">Reference proteome</keyword>
<dbReference type="SUPFAM" id="SSF56672">
    <property type="entry name" value="DNA/RNA polymerases"/>
    <property type="match status" value="1"/>
</dbReference>
<dbReference type="STRING" id="67767.A0A0J7K6T4"/>
<accession>A0A0J7K6T4</accession>
<dbReference type="PaxDb" id="67767-A0A0J7K6T4"/>
<sequence length="315" mass="35440">MQLAQFDVKIAFLNGNLTKDVYMTQPKGYEDGSGRVCKLQKALYGLKQSARCWNQKFVQCLRDFNLKTSEADPCVFTSDDDGERLILAIYIDNGLVASTYERKIDEILEHLAAKIEITVTPLSLFLGMEIKRFPDGSLFASQTRYAERVIERFRMEDAHTVAIPADQHQDLSLRDPKNDEKAINAPYKEAVGSLLYLAMVTRPDIAYAVKAVNQYAKSPNKQHWNAVKRIIKYIKGTIDYGIKFKRTESNLSLVAFSDADFAGDKQTRKSTSGLVIKLGDAPIVWSSQKQRSVALSTTESEYIAATQTTKELISQ</sequence>
<dbReference type="CDD" id="cd09272">
    <property type="entry name" value="RNase_HI_RT_Ty1"/>
    <property type="match status" value="1"/>
</dbReference>
<dbReference type="InterPro" id="IPR043502">
    <property type="entry name" value="DNA/RNA_pol_sf"/>
</dbReference>
<dbReference type="EMBL" id="LBMM01012520">
    <property type="protein sequence ID" value="KMQ86178.1"/>
    <property type="molecule type" value="Genomic_DNA"/>
</dbReference>
<dbReference type="PANTHER" id="PTHR11439:SF483">
    <property type="entry name" value="PEPTIDE SYNTHASE GLIP-LIKE, PUTATIVE (AFU_ORTHOLOGUE AFUA_3G12920)-RELATED"/>
    <property type="match status" value="1"/>
</dbReference>
<reference evidence="2 3" key="1">
    <citation type="submission" date="2015-04" db="EMBL/GenBank/DDBJ databases">
        <title>Lasius niger genome sequencing.</title>
        <authorList>
            <person name="Konorov E.A."/>
            <person name="Nikitin M.A."/>
            <person name="Kirill M.V."/>
            <person name="Chang P."/>
        </authorList>
    </citation>
    <scope>NUCLEOTIDE SEQUENCE [LARGE SCALE GENOMIC DNA]</scope>
    <source>
        <tissue evidence="2">Whole</tissue>
    </source>
</reference>
<dbReference type="AlphaFoldDB" id="A0A0J7K6T4"/>
<dbReference type="Pfam" id="PF07727">
    <property type="entry name" value="RVT_2"/>
    <property type="match status" value="1"/>
</dbReference>
<evidence type="ECO:0000313" key="3">
    <source>
        <dbReference type="Proteomes" id="UP000036403"/>
    </source>
</evidence>
<evidence type="ECO:0000313" key="2">
    <source>
        <dbReference type="EMBL" id="KMQ86178.1"/>
    </source>
</evidence>
<dbReference type="InterPro" id="IPR013103">
    <property type="entry name" value="RVT_2"/>
</dbReference>
<evidence type="ECO:0000259" key="1">
    <source>
        <dbReference type="Pfam" id="PF07727"/>
    </source>
</evidence>
<comment type="caution">
    <text evidence="2">The sequence shown here is derived from an EMBL/GenBank/DDBJ whole genome shotgun (WGS) entry which is preliminary data.</text>
</comment>
<dbReference type="GO" id="GO:0071897">
    <property type="term" value="P:DNA biosynthetic process"/>
    <property type="evidence" value="ECO:0007669"/>
    <property type="project" value="UniProtKB-ARBA"/>
</dbReference>
<gene>
    <name evidence="2" type="ORF">RF55_14918</name>
</gene>
<organism evidence="2 3">
    <name type="scientific">Lasius niger</name>
    <name type="common">Black garden ant</name>
    <dbReference type="NCBI Taxonomy" id="67767"/>
    <lineage>
        <taxon>Eukaryota</taxon>
        <taxon>Metazoa</taxon>
        <taxon>Ecdysozoa</taxon>
        <taxon>Arthropoda</taxon>
        <taxon>Hexapoda</taxon>
        <taxon>Insecta</taxon>
        <taxon>Pterygota</taxon>
        <taxon>Neoptera</taxon>
        <taxon>Endopterygota</taxon>
        <taxon>Hymenoptera</taxon>
        <taxon>Apocrita</taxon>
        <taxon>Aculeata</taxon>
        <taxon>Formicoidea</taxon>
        <taxon>Formicidae</taxon>
        <taxon>Formicinae</taxon>
        <taxon>Lasius</taxon>
        <taxon>Lasius</taxon>
    </lineage>
</organism>